<keyword evidence="1" id="KW-0472">Membrane</keyword>
<dbReference type="EMBL" id="JAANAS010000105">
    <property type="protein sequence ID" value="NGZ90816.1"/>
    <property type="molecule type" value="Genomic_DNA"/>
</dbReference>
<name>A0A967E7H1_9FLAO</name>
<sequence length="54" mass="6627">MLESISAENQIIAIVIFLALMFLLVVFNHRRNTKKQYNREKRNFRKNYLEKKKK</sequence>
<keyword evidence="3" id="KW-1185">Reference proteome</keyword>
<organism evidence="2 3">
    <name type="scientific">Psychroflexus maritimus</name>
    <dbReference type="NCBI Taxonomy" id="2714865"/>
    <lineage>
        <taxon>Bacteria</taxon>
        <taxon>Pseudomonadati</taxon>
        <taxon>Bacteroidota</taxon>
        <taxon>Flavobacteriia</taxon>
        <taxon>Flavobacteriales</taxon>
        <taxon>Flavobacteriaceae</taxon>
        <taxon>Psychroflexus</taxon>
    </lineage>
</organism>
<feature type="transmembrane region" description="Helical" evidence="1">
    <location>
        <begin position="12"/>
        <end position="29"/>
    </location>
</feature>
<dbReference type="AlphaFoldDB" id="A0A967E7H1"/>
<dbReference type="RefSeq" id="WP_166401049.1">
    <property type="nucleotide sequence ID" value="NZ_JAANAS010000105.1"/>
</dbReference>
<gene>
    <name evidence="2" type="ORF">G7034_11210</name>
</gene>
<accession>A0A967E7H1</accession>
<dbReference type="Proteomes" id="UP000643701">
    <property type="component" value="Unassembled WGS sequence"/>
</dbReference>
<protein>
    <submittedName>
        <fullName evidence="2">Uncharacterized protein</fullName>
    </submittedName>
</protein>
<evidence type="ECO:0000313" key="2">
    <source>
        <dbReference type="EMBL" id="NGZ90816.1"/>
    </source>
</evidence>
<keyword evidence="1" id="KW-1133">Transmembrane helix</keyword>
<comment type="caution">
    <text evidence="2">The sequence shown here is derived from an EMBL/GenBank/DDBJ whole genome shotgun (WGS) entry which is preliminary data.</text>
</comment>
<evidence type="ECO:0000256" key="1">
    <source>
        <dbReference type="SAM" id="Phobius"/>
    </source>
</evidence>
<reference evidence="2" key="1">
    <citation type="submission" date="2020-03" db="EMBL/GenBank/DDBJ databases">
        <title>Psychroflexus Maritimus sp. nov., isolate from marine sediment.</title>
        <authorList>
            <person name="Zhong Y.-L."/>
        </authorList>
    </citation>
    <scope>NUCLEOTIDE SEQUENCE</scope>
    <source>
        <strain evidence="2">C1</strain>
    </source>
</reference>
<keyword evidence="1" id="KW-0812">Transmembrane</keyword>
<proteinExistence type="predicted"/>
<evidence type="ECO:0000313" key="3">
    <source>
        <dbReference type="Proteomes" id="UP000643701"/>
    </source>
</evidence>